<dbReference type="Pfam" id="PF04072">
    <property type="entry name" value="LCM"/>
    <property type="match status" value="1"/>
</dbReference>
<comment type="function">
    <text evidence="1 6">Exhibits S-adenosyl-L-methionine-dependent methyltransferase activity.</text>
</comment>
<dbReference type="PANTHER" id="PTHR43619:SF2">
    <property type="entry name" value="S-ADENOSYL-L-METHIONINE-DEPENDENT METHYLTRANSFERASES SUPERFAMILY PROTEIN"/>
    <property type="match status" value="1"/>
</dbReference>
<reference evidence="7" key="1">
    <citation type="journal article" date="2014" name="Int. J. Syst. Evol. Microbiol.">
        <title>Complete genome sequence of Corynebacterium casei LMG S-19264T (=DSM 44701T), isolated from a smear-ripened cheese.</title>
        <authorList>
            <consortium name="US DOE Joint Genome Institute (JGI-PGF)"/>
            <person name="Walter F."/>
            <person name="Albersmeier A."/>
            <person name="Kalinowski J."/>
            <person name="Ruckert C."/>
        </authorList>
    </citation>
    <scope>NUCLEOTIDE SEQUENCE</scope>
    <source>
        <strain evidence="7">CGMCC 4.5737</strain>
    </source>
</reference>
<evidence type="ECO:0000256" key="3">
    <source>
        <dbReference type="ARBA" id="ARBA00022603"/>
    </source>
</evidence>
<dbReference type="EC" id="2.1.1.-" evidence="6"/>
<evidence type="ECO:0000313" key="8">
    <source>
        <dbReference type="Proteomes" id="UP000637578"/>
    </source>
</evidence>
<keyword evidence="8" id="KW-1185">Reference proteome</keyword>
<evidence type="ECO:0000256" key="2">
    <source>
        <dbReference type="ARBA" id="ARBA00008138"/>
    </source>
</evidence>
<evidence type="ECO:0000256" key="1">
    <source>
        <dbReference type="ARBA" id="ARBA00003907"/>
    </source>
</evidence>
<dbReference type="PANTHER" id="PTHR43619">
    <property type="entry name" value="S-ADENOSYL-L-METHIONINE-DEPENDENT METHYLTRANSFERASE YKTD-RELATED"/>
    <property type="match status" value="1"/>
</dbReference>
<dbReference type="GO" id="GO:0008168">
    <property type="term" value="F:methyltransferase activity"/>
    <property type="evidence" value="ECO:0007669"/>
    <property type="project" value="UniProtKB-UniRule"/>
</dbReference>
<keyword evidence="3 6" id="KW-0489">Methyltransferase</keyword>
<dbReference type="InterPro" id="IPR007213">
    <property type="entry name" value="Ppm1/Ppm2/Tcmp"/>
</dbReference>
<evidence type="ECO:0000256" key="6">
    <source>
        <dbReference type="RuleBase" id="RU362030"/>
    </source>
</evidence>
<protein>
    <recommendedName>
        <fullName evidence="6">S-adenosyl-L-methionine-dependent methyltransferase</fullName>
        <ecNumber evidence="6">2.1.1.-</ecNumber>
    </recommendedName>
</protein>
<gene>
    <name evidence="7" type="ORF">GCM10012275_46010</name>
</gene>
<name>A0A8J3FXR0_9PSEU</name>
<keyword evidence="4" id="KW-0808">Transferase</keyword>
<dbReference type="Gene3D" id="3.40.50.150">
    <property type="entry name" value="Vaccinia Virus protein VP39"/>
    <property type="match status" value="1"/>
</dbReference>
<accession>A0A8J3FXR0</accession>
<dbReference type="SUPFAM" id="SSF53335">
    <property type="entry name" value="S-adenosyl-L-methionine-dependent methyltransferases"/>
    <property type="match status" value="1"/>
</dbReference>
<dbReference type="NCBIfam" id="TIGR00027">
    <property type="entry name" value="mthyl_TIGR00027"/>
    <property type="match status" value="1"/>
</dbReference>
<dbReference type="GO" id="GO:0032259">
    <property type="term" value="P:methylation"/>
    <property type="evidence" value="ECO:0007669"/>
    <property type="project" value="UniProtKB-KW"/>
</dbReference>
<comment type="similarity">
    <text evidence="2 6">Belongs to the UPF0677 family.</text>
</comment>
<dbReference type="EMBL" id="BMMK01000025">
    <property type="protein sequence ID" value="GGM70428.1"/>
    <property type="molecule type" value="Genomic_DNA"/>
</dbReference>
<sequence>MEGVGVTSLLVALARAAESRRPDRLFVDPYAAEFAAAVPEVREPPMEEGARRSALADYLAVRTRFFDDSLVEAACAGCGQIVQLGAGLDTRGFRLNWPAGTRLFEIDQPEVLTFKDSVLRRCAAQPRCERRTVPADLDSDWITPLRDAGFDPDQPTGWAAEGILYYLSPETNDRVMRTVADAAAMGSRLVVEHVTRHVTRSETMSRVRADLASRAAEWRSFVDEPMTWLRWYGWHVRLFTPNELLAASGRRLLAENGGPPNGWLAVCER</sequence>
<dbReference type="AlphaFoldDB" id="A0A8J3FXR0"/>
<dbReference type="RefSeq" id="WP_189060493.1">
    <property type="nucleotide sequence ID" value="NZ_BMMK01000025.1"/>
</dbReference>
<dbReference type="InterPro" id="IPR029063">
    <property type="entry name" value="SAM-dependent_MTases_sf"/>
</dbReference>
<reference evidence="7" key="2">
    <citation type="submission" date="2020-09" db="EMBL/GenBank/DDBJ databases">
        <authorList>
            <person name="Sun Q."/>
            <person name="Zhou Y."/>
        </authorList>
    </citation>
    <scope>NUCLEOTIDE SEQUENCE</scope>
    <source>
        <strain evidence="7">CGMCC 4.5737</strain>
    </source>
</reference>
<dbReference type="InterPro" id="IPR011610">
    <property type="entry name" value="SAM_mthyl_Trfase_ML2640-like"/>
</dbReference>
<evidence type="ECO:0000256" key="5">
    <source>
        <dbReference type="ARBA" id="ARBA00022691"/>
    </source>
</evidence>
<evidence type="ECO:0000256" key="4">
    <source>
        <dbReference type="ARBA" id="ARBA00022679"/>
    </source>
</evidence>
<dbReference type="Proteomes" id="UP000637578">
    <property type="component" value="Unassembled WGS sequence"/>
</dbReference>
<evidence type="ECO:0000313" key="7">
    <source>
        <dbReference type="EMBL" id="GGM70428.1"/>
    </source>
</evidence>
<comment type="caution">
    <text evidence="7">The sequence shown here is derived from an EMBL/GenBank/DDBJ whole genome shotgun (WGS) entry which is preliminary data.</text>
</comment>
<organism evidence="7 8">
    <name type="scientific">Longimycelium tulufanense</name>
    <dbReference type="NCBI Taxonomy" id="907463"/>
    <lineage>
        <taxon>Bacteria</taxon>
        <taxon>Bacillati</taxon>
        <taxon>Actinomycetota</taxon>
        <taxon>Actinomycetes</taxon>
        <taxon>Pseudonocardiales</taxon>
        <taxon>Pseudonocardiaceae</taxon>
        <taxon>Longimycelium</taxon>
    </lineage>
</organism>
<proteinExistence type="inferred from homology"/>
<keyword evidence="5 6" id="KW-0949">S-adenosyl-L-methionine</keyword>